<dbReference type="Gene3D" id="3.40.50.12780">
    <property type="entry name" value="N-terminal domain of ligase-like"/>
    <property type="match status" value="1"/>
</dbReference>
<dbReference type="Pfam" id="PF00501">
    <property type="entry name" value="AMP-binding"/>
    <property type="match status" value="1"/>
</dbReference>
<dbReference type="InterPro" id="IPR025110">
    <property type="entry name" value="AMP-bd_C"/>
</dbReference>
<keyword evidence="4" id="KW-1185">Reference proteome</keyword>
<evidence type="ECO:0000313" key="4">
    <source>
        <dbReference type="Proteomes" id="UP001500620"/>
    </source>
</evidence>
<gene>
    <name evidence="3" type="ORF">GCM10022255_074660</name>
</gene>
<sequence length="501" mass="53119">MHLTQALHTAVQQDPGRPLTIFGDRVRSVAESADRVGRLAAGLRALGVARGDRVALLGGNSDRFHESLLGVAWADGVVVPLNHRWTPAEIGFAVRDCGATALIVDEALAEGVRGQAGTLAAVVVMGDEGGSFEELIARHAPMPDSRRGGDELFGVFYTGGTTGRPKGAMLTHANVLASAWGSLATGRFVTPGGRLLHAAPMFHLADLATWVAALLTGGTHVMVPAFTPEGVLSAVQLHRVTDMLLVPSMIRLLAEFPGVREFDVSSLAHLIYGGAPMPGALLERARSVFPFAGFVQAYGMTELAPVATLLLPEEHEHGGLAGSAGRAAPHAQVRIVGEDGREAPRGTVGEVAVRGDHVMRGYWGQPQETSAVLRDGWMHTGDAAYMDEHGYVFIVDRIKDMIISGGENVYCVEVEAVLNQHPAVAACAVIGLPDERWGERVHAIVVPAPGGEVTAGELGEYCRERLAGYKVPRGFEMVAALPTSAAGKVLKRTLRDERRVP</sequence>
<dbReference type="EMBL" id="BAABAT010000027">
    <property type="protein sequence ID" value="GAA4257524.1"/>
    <property type="molecule type" value="Genomic_DNA"/>
</dbReference>
<accession>A0ABP8DJW0</accession>
<dbReference type="GO" id="GO:0016874">
    <property type="term" value="F:ligase activity"/>
    <property type="evidence" value="ECO:0007669"/>
    <property type="project" value="UniProtKB-KW"/>
</dbReference>
<dbReference type="PANTHER" id="PTHR43767:SF1">
    <property type="entry name" value="NONRIBOSOMAL PEPTIDE SYNTHASE PES1 (EUROFUNG)-RELATED"/>
    <property type="match status" value="1"/>
</dbReference>
<dbReference type="Gene3D" id="3.30.300.30">
    <property type="match status" value="1"/>
</dbReference>
<evidence type="ECO:0000313" key="3">
    <source>
        <dbReference type="EMBL" id="GAA4257524.1"/>
    </source>
</evidence>
<protein>
    <submittedName>
        <fullName evidence="3">Long-chain fatty acid--CoA ligase</fullName>
    </submittedName>
</protein>
<dbReference type="CDD" id="cd17631">
    <property type="entry name" value="FACL_FadD13-like"/>
    <property type="match status" value="1"/>
</dbReference>
<dbReference type="SUPFAM" id="SSF56801">
    <property type="entry name" value="Acetyl-CoA synthetase-like"/>
    <property type="match status" value="1"/>
</dbReference>
<feature type="domain" description="AMP-binding enzyme C-terminal" evidence="2">
    <location>
        <begin position="413"/>
        <end position="488"/>
    </location>
</feature>
<dbReference type="RefSeq" id="WP_345134494.1">
    <property type="nucleotide sequence ID" value="NZ_BAABAT010000027.1"/>
</dbReference>
<comment type="caution">
    <text evidence="3">The sequence shown here is derived from an EMBL/GenBank/DDBJ whole genome shotgun (WGS) entry which is preliminary data.</text>
</comment>
<dbReference type="InterPro" id="IPR000873">
    <property type="entry name" value="AMP-dep_synth/lig_dom"/>
</dbReference>
<feature type="domain" description="AMP-dependent synthetase/ligase" evidence="1">
    <location>
        <begin position="9"/>
        <end position="363"/>
    </location>
</feature>
<proteinExistence type="predicted"/>
<dbReference type="Pfam" id="PF13193">
    <property type="entry name" value="AMP-binding_C"/>
    <property type="match status" value="1"/>
</dbReference>
<organism evidence="3 4">
    <name type="scientific">Dactylosporangium darangshiense</name>
    <dbReference type="NCBI Taxonomy" id="579108"/>
    <lineage>
        <taxon>Bacteria</taxon>
        <taxon>Bacillati</taxon>
        <taxon>Actinomycetota</taxon>
        <taxon>Actinomycetes</taxon>
        <taxon>Micromonosporales</taxon>
        <taxon>Micromonosporaceae</taxon>
        <taxon>Dactylosporangium</taxon>
    </lineage>
</organism>
<evidence type="ECO:0000259" key="2">
    <source>
        <dbReference type="Pfam" id="PF13193"/>
    </source>
</evidence>
<keyword evidence="3" id="KW-0436">Ligase</keyword>
<dbReference type="Proteomes" id="UP001500620">
    <property type="component" value="Unassembled WGS sequence"/>
</dbReference>
<name>A0ABP8DJW0_9ACTN</name>
<evidence type="ECO:0000259" key="1">
    <source>
        <dbReference type="Pfam" id="PF00501"/>
    </source>
</evidence>
<reference evidence="4" key="1">
    <citation type="journal article" date="2019" name="Int. J. Syst. Evol. Microbiol.">
        <title>The Global Catalogue of Microorganisms (GCM) 10K type strain sequencing project: providing services to taxonomists for standard genome sequencing and annotation.</title>
        <authorList>
            <consortium name="The Broad Institute Genomics Platform"/>
            <consortium name="The Broad Institute Genome Sequencing Center for Infectious Disease"/>
            <person name="Wu L."/>
            <person name="Ma J."/>
        </authorList>
    </citation>
    <scope>NUCLEOTIDE SEQUENCE [LARGE SCALE GENOMIC DNA]</scope>
    <source>
        <strain evidence="4">JCM 17441</strain>
    </source>
</reference>
<dbReference type="PANTHER" id="PTHR43767">
    <property type="entry name" value="LONG-CHAIN-FATTY-ACID--COA LIGASE"/>
    <property type="match status" value="1"/>
</dbReference>
<dbReference type="InterPro" id="IPR045851">
    <property type="entry name" value="AMP-bd_C_sf"/>
</dbReference>
<dbReference type="InterPro" id="IPR042099">
    <property type="entry name" value="ANL_N_sf"/>
</dbReference>
<dbReference type="NCBIfam" id="NF004837">
    <property type="entry name" value="PRK06187.1"/>
    <property type="match status" value="1"/>
</dbReference>
<dbReference type="InterPro" id="IPR050237">
    <property type="entry name" value="ATP-dep_AMP-bd_enzyme"/>
</dbReference>